<protein>
    <submittedName>
        <fullName evidence="1">Uncharacterized protein</fullName>
    </submittedName>
</protein>
<dbReference type="EMBL" id="BKCJ011874285">
    <property type="protein sequence ID" value="GFD60162.1"/>
    <property type="molecule type" value="Genomic_DNA"/>
</dbReference>
<feature type="non-terminal residue" evidence="1">
    <location>
        <position position="1"/>
    </location>
</feature>
<comment type="caution">
    <text evidence="1">The sequence shown here is derived from an EMBL/GenBank/DDBJ whole genome shotgun (WGS) entry which is preliminary data.</text>
</comment>
<name>A0A699XJG9_TANCI</name>
<dbReference type="AlphaFoldDB" id="A0A699XJG9"/>
<gene>
    <name evidence="1" type="ORF">Tci_932131</name>
</gene>
<sequence length="38" mass="4161">GSRIDFEVNGLPGVDSIRAIYTLRKIDQSERGGGDVIR</sequence>
<organism evidence="1">
    <name type="scientific">Tanacetum cinerariifolium</name>
    <name type="common">Dalmatian daisy</name>
    <name type="synonym">Chrysanthemum cinerariifolium</name>
    <dbReference type="NCBI Taxonomy" id="118510"/>
    <lineage>
        <taxon>Eukaryota</taxon>
        <taxon>Viridiplantae</taxon>
        <taxon>Streptophyta</taxon>
        <taxon>Embryophyta</taxon>
        <taxon>Tracheophyta</taxon>
        <taxon>Spermatophyta</taxon>
        <taxon>Magnoliopsida</taxon>
        <taxon>eudicotyledons</taxon>
        <taxon>Gunneridae</taxon>
        <taxon>Pentapetalae</taxon>
        <taxon>asterids</taxon>
        <taxon>campanulids</taxon>
        <taxon>Asterales</taxon>
        <taxon>Asteraceae</taxon>
        <taxon>Asteroideae</taxon>
        <taxon>Anthemideae</taxon>
        <taxon>Anthemidinae</taxon>
        <taxon>Tanacetum</taxon>
    </lineage>
</organism>
<evidence type="ECO:0000313" key="1">
    <source>
        <dbReference type="EMBL" id="GFD60162.1"/>
    </source>
</evidence>
<accession>A0A699XJG9</accession>
<reference evidence="1" key="1">
    <citation type="journal article" date="2019" name="Sci. Rep.">
        <title>Draft genome of Tanacetum cinerariifolium, the natural source of mosquito coil.</title>
        <authorList>
            <person name="Yamashiro T."/>
            <person name="Shiraishi A."/>
            <person name="Satake H."/>
            <person name="Nakayama K."/>
        </authorList>
    </citation>
    <scope>NUCLEOTIDE SEQUENCE</scope>
</reference>
<proteinExistence type="predicted"/>